<sequence>MVQWTAISKLGQLGWPKEPLMNDVILPEEEIKKAVLCMVVTGETFKFQDVERFSSWLKLVRTTAWCKRFLVNFKNKFTGLIFVRGELMVDEIERAEQHWWRAVQRECFGEEMSLLLRNNAVHKNSKLFSLNPFLDNTGVMRVTGRTERSSALEEATKFPIILDPSHGFTKFLMRYYHEQGGHHGLETVICNLRLKYWILHMRASMKKVFMECQRCKIRKAMPSTYGYITRRTSPATGLSVCV</sequence>
<dbReference type="EMBL" id="CAJVCH010226075">
    <property type="protein sequence ID" value="CAG7732169.1"/>
    <property type="molecule type" value="Genomic_DNA"/>
</dbReference>
<dbReference type="AlphaFoldDB" id="A0A8J2P5U4"/>
<organism evidence="2 3">
    <name type="scientific">Allacma fusca</name>
    <dbReference type="NCBI Taxonomy" id="39272"/>
    <lineage>
        <taxon>Eukaryota</taxon>
        <taxon>Metazoa</taxon>
        <taxon>Ecdysozoa</taxon>
        <taxon>Arthropoda</taxon>
        <taxon>Hexapoda</taxon>
        <taxon>Collembola</taxon>
        <taxon>Symphypleona</taxon>
        <taxon>Sminthuridae</taxon>
        <taxon>Allacma</taxon>
    </lineage>
</organism>
<name>A0A8J2P5U4_9HEXA</name>
<feature type="domain" description="Integrase zinc-binding" evidence="1">
    <location>
        <begin position="171"/>
        <end position="220"/>
    </location>
</feature>
<dbReference type="Pfam" id="PF17921">
    <property type="entry name" value="Integrase_H2C2"/>
    <property type="match status" value="1"/>
</dbReference>
<comment type="caution">
    <text evidence="2">The sequence shown here is derived from an EMBL/GenBank/DDBJ whole genome shotgun (WGS) entry which is preliminary data.</text>
</comment>
<dbReference type="Proteomes" id="UP000708208">
    <property type="component" value="Unassembled WGS sequence"/>
</dbReference>
<evidence type="ECO:0000313" key="3">
    <source>
        <dbReference type="Proteomes" id="UP000708208"/>
    </source>
</evidence>
<evidence type="ECO:0000259" key="1">
    <source>
        <dbReference type="Pfam" id="PF17921"/>
    </source>
</evidence>
<gene>
    <name evidence="2" type="ORF">AFUS01_LOCUS20703</name>
</gene>
<protein>
    <recommendedName>
        <fullName evidence="1">Integrase zinc-binding domain-containing protein</fullName>
    </recommendedName>
</protein>
<proteinExistence type="predicted"/>
<dbReference type="PANTHER" id="PTHR47331:SF1">
    <property type="entry name" value="GAG-LIKE PROTEIN"/>
    <property type="match status" value="1"/>
</dbReference>
<dbReference type="OrthoDB" id="8037353at2759"/>
<accession>A0A8J2P5U4</accession>
<dbReference type="InterPro" id="IPR041588">
    <property type="entry name" value="Integrase_H2C2"/>
</dbReference>
<evidence type="ECO:0000313" key="2">
    <source>
        <dbReference type="EMBL" id="CAG7732169.1"/>
    </source>
</evidence>
<reference evidence="2" key="1">
    <citation type="submission" date="2021-06" db="EMBL/GenBank/DDBJ databases">
        <authorList>
            <person name="Hodson N. C."/>
            <person name="Mongue J. A."/>
            <person name="Jaron S. K."/>
        </authorList>
    </citation>
    <scope>NUCLEOTIDE SEQUENCE</scope>
</reference>
<dbReference type="PANTHER" id="PTHR47331">
    <property type="entry name" value="PHD-TYPE DOMAIN-CONTAINING PROTEIN"/>
    <property type="match status" value="1"/>
</dbReference>
<keyword evidence="3" id="KW-1185">Reference proteome</keyword>